<dbReference type="Proteomes" id="UP000261620">
    <property type="component" value="Unplaced"/>
</dbReference>
<organism evidence="2 3">
    <name type="scientific">Mola mola</name>
    <name type="common">Ocean sunfish</name>
    <name type="synonym">Tetraodon mola</name>
    <dbReference type="NCBI Taxonomy" id="94237"/>
    <lineage>
        <taxon>Eukaryota</taxon>
        <taxon>Metazoa</taxon>
        <taxon>Chordata</taxon>
        <taxon>Craniata</taxon>
        <taxon>Vertebrata</taxon>
        <taxon>Euteleostomi</taxon>
        <taxon>Actinopterygii</taxon>
        <taxon>Neopterygii</taxon>
        <taxon>Teleostei</taxon>
        <taxon>Neoteleostei</taxon>
        <taxon>Acanthomorphata</taxon>
        <taxon>Eupercaria</taxon>
        <taxon>Tetraodontiformes</taxon>
        <taxon>Molidae</taxon>
        <taxon>Mola</taxon>
    </lineage>
</organism>
<dbReference type="AlphaFoldDB" id="A0A3Q3X4A6"/>
<keyword evidence="1" id="KW-1133">Transmembrane helix</keyword>
<keyword evidence="1" id="KW-0812">Transmembrane</keyword>
<name>A0A3Q3X4A6_MOLML</name>
<reference evidence="2" key="2">
    <citation type="submission" date="2025-09" db="UniProtKB">
        <authorList>
            <consortium name="Ensembl"/>
        </authorList>
    </citation>
    <scope>IDENTIFICATION</scope>
</reference>
<sequence length="187" mass="20936">MANVHFCKSPGAEHRLKGYCRCVFVSNGACVYTLLLSPRADLASCALLLSGVLCFGITSTSMVVRSKSDTVRACAPTLTQNSSCMMQRNSSFSESECLRNIRKDLVHYSAAIKSYLDFPLRMEEERPLLSPTLATLQSLREDDVTRIWGNDTFSNRQEMCKMVRGLYARTITINRAMGYIASSDHRK</sequence>
<protein>
    <submittedName>
        <fullName evidence="2">Interleukin 12A</fullName>
    </submittedName>
</protein>
<evidence type="ECO:0000313" key="2">
    <source>
        <dbReference type="Ensembl" id="ENSMMOP00000016789.1"/>
    </source>
</evidence>
<proteinExistence type="predicted"/>
<evidence type="ECO:0000313" key="3">
    <source>
        <dbReference type="Proteomes" id="UP000261620"/>
    </source>
</evidence>
<dbReference type="InterPro" id="IPR009079">
    <property type="entry name" value="4_helix_cytokine-like_core"/>
</dbReference>
<evidence type="ECO:0000256" key="1">
    <source>
        <dbReference type="SAM" id="Phobius"/>
    </source>
</evidence>
<feature type="transmembrane region" description="Helical" evidence="1">
    <location>
        <begin position="41"/>
        <end position="64"/>
    </location>
</feature>
<keyword evidence="3" id="KW-1185">Reference proteome</keyword>
<dbReference type="Gene3D" id="1.20.1250.10">
    <property type="match status" value="1"/>
</dbReference>
<keyword evidence="1" id="KW-0472">Membrane</keyword>
<accession>A0A3Q3X4A6</accession>
<reference evidence="2" key="1">
    <citation type="submission" date="2025-08" db="UniProtKB">
        <authorList>
            <consortium name="Ensembl"/>
        </authorList>
    </citation>
    <scope>IDENTIFICATION</scope>
</reference>
<dbReference type="SUPFAM" id="SSF47266">
    <property type="entry name" value="4-helical cytokines"/>
    <property type="match status" value="1"/>
</dbReference>
<dbReference type="Ensembl" id="ENSMMOT00000017066.1">
    <property type="protein sequence ID" value="ENSMMOP00000016789.1"/>
    <property type="gene ID" value="ENSMMOG00000012790.1"/>
</dbReference>